<reference evidence="2" key="2">
    <citation type="submission" date="2022-06" db="UniProtKB">
        <authorList>
            <consortium name="EnsemblMetazoa"/>
        </authorList>
    </citation>
    <scope>IDENTIFICATION</scope>
    <source>
        <strain evidence="2">PS312</strain>
    </source>
</reference>
<dbReference type="OrthoDB" id="5797683at2759"/>
<reference evidence="3" key="1">
    <citation type="journal article" date="2008" name="Nat. Genet.">
        <title>The Pristionchus pacificus genome provides a unique perspective on nematode lifestyle and parasitism.</title>
        <authorList>
            <person name="Dieterich C."/>
            <person name="Clifton S.W."/>
            <person name="Schuster L.N."/>
            <person name="Chinwalla A."/>
            <person name="Delehaunty K."/>
            <person name="Dinkelacker I."/>
            <person name="Fulton L."/>
            <person name="Fulton R."/>
            <person name="Godfrey J."/>
            <person name="Minx P."/>
            <person name="Mitreva M."/>
            <person name="Roeseler W."/>
            <person name="Tian H."/>
            <person name="Witte H."/>
            <person name="Yang S.P."/>
            <person name="Wilson R.K."/>
            <person name="Sommer R.J."/>
        </authorList>
    </citation>
    <scope>NUCLEOTIDE SEQUENCE [LARGE SCALE GENOMIC DNA]</scope>
    <source>
        <strain evidence="3">PS312</strain>
    </source>
</reference>
<dbReference type="InterPro" id="IPR052140">
    <property type="entry name" value="Dev_Signal_Hedgehog-like"/>
</dbReference>
<dbReference type="AlphaFoldDB" id="A0A2A6BG04"/>
<name>A0A2A6BG04_PRIPA</name>
<keyword evidence="1" id="KW-0217">Developmental protein</keyword>
<evidence type="ECO:0000256" key="1">
    <source>
        <dbReference type="ARBA" id="ARBA00022473"/>
    </source>
</evidence>
<evidence type="ECO:0000313" key="2">
    <source>
        <dbReference type="EnsemblMetazoa" id="PPA26388.1"/>
    </source>
</evidence>
<gene>
    <name evidence="2" type="primary">WBGene00115942</name>
</gene>
<sequence length="472" mass="51172">MLLPLILIPTLSFALLHDSDVSGICSINWDAIDDQLALDNSVCCDDSLHRNLYRSLSRLNQKHANQSYVIEEVIPLIPKDFDAHVIATEGVMAISAPGLGQNFCKQRVGSVHVLIQQSPISDPMGFSVPSDRNLVCDHPALTRKVGEIIQEWKLPGKMSGGQIVKIFAKELYSAFSTRIWLTLSEKRVAFRSNAHLSCEFPVGERLHLTVFTFQPLPSSFAVLPSSEDSSLIAAQASELPPKSELPPSDFSVSETSTQVITEIETTVLPSSTVLPLVAPSTVPSSETSFQKVFLGDEEPVLKVRSEGIFKRQVGTGGGRARLGGCGNERLRQIMQTVVGPLVSIVQMKIGDIAQRLQQVVQTTTGKSFEIFMGKGDMVTASHQMSETSHCRLRLGDFYTMVYETPVQYDIKNTELEKTLSNIDFGEPLGGSGYPGQKAFAKFNQLVSNLGNATGLGGIANRLGGGGGFGPFG</sequence>
<dbReference type="EnsemblMetazoa" id="PPA26388.1">
    <property type="protein sequence ID" value="PPA26388.1"/>
    <property type="gene ID" value="WBGene00115942"/>
</dbReference>
<keyword evidence="3" id="KW-1185">Reference proteome</keyword>
<evidence type="ECO:0000313" key="3">
    <source>
        <dbReference type="Proteomes" id="UP000005239"/>
    </source>
</evidence>
<protein>
    <submittedName>
        <fullName evidence="2">Uncharacterized protein</fullName>
    </submittedName>
</protein>
<organism evidence="2 3">
    <name type="scientific">Pristionchus pacificus</name>
    <name type="common">Parasitic nematode worm</name>
    <dbReference type="NCBI Taxonomy" id="54126"/>
    <lineage>
        <taxon>Eukaryota</taxon>
        <taxon>Metazoa</taxon>
        <taxon>Ecdysozoa</taxon>
        <taxon>Nematoda</taxon>
        <taxon>Chromadorea</taxon>
        <taxon>Rhabditida</taxon>
        <taxon>Rhabditina</taxon>
        <taxon>Diplogasteromorpha</taxon>
        <taxon>Diplogasteroidea</taxon>
        <taxon>Neodiplogasteridae</taxon>
        <taxon>Pristionchus</taxon>
    </lineage>
</organism>
<dbReference type="PANTHER" id="PTHR46706">
    <property type="entry name" value="PROTEIN QUA-1-RELATED"/>
    <property type="match status" value="1"/>
</dbReference>
<accession>A0A2A6BG04</accession>
<accession>A0A8R1YKL2</accession>
<dbReference type="Proteomes" id="UP000005239">
    <property type="component" value="Unassembled WGS sequence"/>
</dbReference>
<dbReference type="GO" id="GO:0031012">
    <property type="term" value="C:extracellular matrix"/>
    <property type="evidence" value="ECO:0000318"/>
    <property type="project" value="GO_Central"/>
</dbReference>
<dbReference type="PANTHER" id="PTHR46706:SF12">
    <property type="entry name" value="PROTEIN QUA-1-RELATED"/>
    <property type="match status" value="1"/>
</dbReference>
<proteinExistence type="predicted"/>